<organism evidence="2 3">
    <name type="scientific">Pseudoduganella lurida</name>
    <dbReference type="NCBI Taxonomy" id="1036180"/>
    <lineage>
        <taxon>Bacteria</taxon>
        <taxon>Pseudomonadati</taxon>
        <taxon>Pseudomonadota</taxon>
        <taxon>Betaproteobacteria</taxon>
        <taxon>Burkholderiales</taxon>
        <taxon>Oxalobacteraceae</taxon>
        <taxon>Telluria group</taxon>
        <taxon>Pseudoduganella</taxon>
    </lineage>
</organism>
<feature type="transmembrane region" description="Helical" evidence="1">
    <location>
        <begin position="93"/>
        <end position="113"/>
    </location>
</feature>
<dbReference type="AlphaFoldDB" id="A0A562RNU8"/>
<protein>
    <submittedName>
        <fullName evidence="2">Putative membrane protein</fullName>
    </submittedName>
</protein>
<proteinExistence type="predicted"/>
<feature type="transmembrane region" description="Helical" evidence="1">
    <location>
        <begin position="183"/>
        <end position="204"/>
    </location>
</feature>
<dbReference type="EMBL" id="VLLB01000001">
    <property type="protein sequence ID" value="TWI70056.1"/>
    <property type="molecule type" value="Genomic_DNA"/>
</dbReference>
<feature type="transmembrane region" description="Helical" evidence="1">
    <location>
        <begin position="119"/>
        <end position="136"/>
    </location>
</feature>
<reference evidence="2 3" key="1">
    <citation type="journal article" date="2015" name="Stand. Genomic Sci.">
        <title>Genomic Encyclopedia of Bacterial and Archaeal Type Strains, Phase III: the genomes of soil and plant-associated and newly described type strains.</title>
        <authorList>
            <person name="Whitman W.B."/>
            <person name="Woyke T."/>
            <person name="Klenk H.P."/>
            <person name="Zhou Y."/>
            <person name="Lilburn T.G."/>
            <person name="Beck B.J."/>
            <person name="De Vos P."/>
            <person name="Vandamme P."/>
            <person name="Eisen J.A."/>
            <person name="Garrity G."/>
            <person name="Hugenholtz P."/>
            <person name="Kyrpides N.C."/>
        </authorList>
    </citation>
    <scope>NUCLEOTIDE SEQUENCE [LARGE SCALE GENOMIC DNA]</scope>
    <source>
        <strain evidence="2 3">CGMCC 1.10822</strain>
    </source>
</reference>
<feature type="transmembrane region" description="Helical" evidence="1">
    <location>
        <begin position="157"/>
        <end position="177"/>
    </location>
</feature>
<keyword evidence="1" id="KW-0472">Membrane</keyword>
<sequence length="224" mass="23951">MSGTTRALDMKPASTLGKALRYGGTFLAVGVGLVSYRYIAKVGPVPPNVLGNRFFAPWIVVHAAAASTALILGTIQLSSGVRQRWPALHRASGLVYVAGCIVGGASALVLSAGLTTGPVATAGFGALGVLWLHATLQGLRTARARDFARHRAWMIRSYALTFAAVTLRIYLPVSQIIGIDFDFAYQCIAWLCWVPNLVIAEACLRRGARPRADPRNEASFRGQE</sequence>
<comment type="caution">
    <text evidence="2">The sequence shown here is derived from an EMBL/GenBank/DDBJ whole genome shotgun (WGS) entry which is preliminary data.</text>
</comment>
<evidence type="ECO:0000256" key="1">
    <source>
        <dbReference type="SAM" id="Phobius"/>
    </source>
</evidence>
<gene>
    <name evidence="2" type="ORF">IP91_01134</name>
</gene>
<evidence type="ECO:0000313" key="3">
    <source>
        <dbReference type="Proteomes" id="UP000318431"/>
    </source>
</evidence>
<dbReference type="InterPro" id="IPR018750">
    <property type="entry name" value="DUF2306_membrane"/>
</dbReference>
<keyword evidence="1" id="KW-0812">Transmembrane</keyword>
<dbReference type="Pfam" id="PF10067">
    <property type="entry name" value="DUF2306"/>
    <property type="match status" value="1"/>
</dbReference>
<name>A0A562RNU8_9BURK</name>
<accession>A0A562RNU8</accession>
<feature type="transmembrane region" description="Helical" evidence="1">
    <location>
        <begin position="59"/>
        <end position="81"/>
    </location>
</feature>
<feature type="transmembrane region" description="Helical" evidence="1">
    <location>
        <begin position="20"/>
        <end position="39"/>
    </location>
</feature>
<keyword evidence="3" id="KW-1185">Reference proteome</keyword>
<dbReference type="RefSeq" id="WP_199754494.1">
    <property type="nucleotide sequence ID" value="NZ_VLLB01000001.1"/>
</dbReference>
<dbReference type="Proteomes" id="UP000318431">
    <property type="component" value="Unassembled WGS sequence"/>
</dbReference>
<evidence type="ECO:0000313" key="2">
    <source>
        <dbReference type="EMBL" id="TWI70056.1"/>
    </source>
</evidence>
<keyword evidence="1" id="KW-1133">Transmembrane helix</keyword>